<comment type="subcellular location">
    <subcellularLocation>
        <location evidence="1">Nucleus</location>
    </subcellularLocation>
</comment>
<dbReference type="InterPro" id="IPR050080">
    <property type="entry name" value="RNase_PH"/>
</dbReference>
<evidence type="ECO:0000256" key="4">
    <source>
        <dbReference type="ARBA" id="ARBA00023242"/>
    </source>
</evidence>
<dbReference type="AlphaFoldDB" id="A0A2H6KC48"/>
<keyword evidence="2" id="KW-0698">rRNA processing</keyword>
<dbReference type="SUPFAM" id="SSF54211">
    <property type="entry name" value="Ribosomal protein S5 domain 2-like"/>
    <property type="match status" value="1"/>
</dbReference>
<keyword evidence="5" id="KW-0540">Nuclease</keyword>
<accession>A0A2H6KC48</accession>
<dbReference type="RefSeq" id="XP_028866805.1">
    <property type="nucleotide sequence ID" value="XM_029010972.1"/>
</dbReference>
<dbReference type="VEuPathDB" id="PiroplasmaDB:BOVATA_020550"/>
<protein>
    <submittedName>
        <fullName evidence="5">Exosome complex exonuclease RRP46 homolog, putative</fullName>
    </submittedName>
</protein>
<dbReference type="InterPro" id="IPR027408">
    <property type="entry name" value="PNPase/RNase_PH_dom_sf"/>
</dbReference>
<dbReference type="GO" id="GO:0003723">
    <property type="term" value="F:RNA binding"/>
    <property type="evidence" value="ECO:0007669"/>
    <property type="project" value="TreeGrafter"/>
</dbReference>
<evidence type="ECO:0000256" key="2">
    <source>
        <dbReference type="ARBA" id="ARBA00022552"/>
    </source>
</evidence>
<keyword evidence="3" id="KW-0271">Exosome</keyword>
<evidence type="ECO:0000313" key="5">
    <source>
        <dbReference type="EMBL" id="GBE60562.1"/>
    </source>
</evidence>
<dbReference type="GO" id="GO:0000177">
    <property type="term" value="C:cytoplasmic exosome (RNase complex)"/>
    <property type="evidence" value="ECO:0007669"/>
    <property type="project" value="TreeGrafter"/>
</dbReference>
<proteinExistence type="predicted"/>
<sequence length="250" mass="27006">MVGMLRSDGRSYLDLRPICVELNPLRSGPSCRLTVAGSADGSGDEGDPTSVQAVIYFLADNRNRNTVGAYHRPTFEVYVRPPRGPVKGYIRGIECLLLKTLQNLVDVSSLGKVLVSVRMQVLSEGSGLLSMCLNALVTCALIAGLKLHEIPQAVQFGILVRNGSAGFIADPTPEELDKKCSVGVTILCAPQTGRIFLTTVDHGRGGYEEFLQERLEEAAKQLAQHRLADINNRYQEAFGPASVSFEANGS</sequence>
<dbReference type="GO" id="GO:0016075">
    <property type="term" value="P:rRNA catabolic process"/>
    <property type="evidence" value="ECO:0007669"/>
    <property type="project" value="TreeGrafter"/>
</dbReference>
<keyword evidence="5" id="KW-0378">Hydrolase</keyword>
<name>A0A2H6KC48_9APIC</name>
<dbReference type="GO" id="GO:0004527">
    <property type="term" value="F:exonuclease activity"/>
    <property type="evidence" value="ECO:0007669"/>
    <property type="project" value="UniProtKB-KW"/>
</dbReference>
<dbReference type="PANTHER" id="PTHR11953">
    <property type="entry name" value="EXOSOME COMPLEX COMPONENT"/>
    <property type="match status" value="1"/>
</dbReference>
<evidence type="ECO:0000256" key="1">
    <source>
        <dbReference type="ARBA" id="ARBA00004123"/>
    </source>
</evidence>
<dbReference type="InterPro" id="IPR020568">
    <property type="entry name" value="Ribosomal_Su5_D2-typ_SF"/>
</dbReference>
<dbReference type="GO" id="GO:0000176">
    <property type="term" value="C:nuclear exosome (RNase complex)"/>
    <property type="evidence" value="ECO:0007669"/>
    <property type="project" value="TreeGrafter"/>
</dbReference>
<dbReference type="EMBL" id="BDSA01000002">
    <property type="protein sequence ID" value="GBE60562.1"/>
    <property type="molecule type" value="Genomic_DNA"/>
</dbReference>
<dbReference type="GO" id="GO:0006364">
    <property type="term" value="P:rRNA processing"/>
    <property type="evidence" value="ECO:0007669"/>
    <property type="project" value="UniProtKB-KW"/>
</dbReference>
<reference evidence="5 6" key="1">
    <citation type="journal article" date="2017" name="BMC Genomics">
        <title>Whole-genome assembly of Babesia ovata and comparative genomics between closely related pathogens.</title>
        <authorList>
            <person name="Yamagishi J."/>
            <person name="Asada M."/>
            <person name="Hakimi H."/>
            <person name="Tanaka T.Q."/>
            <person name="Sugimoto C."/>
            <person name="Kawazu S."/>
        </authorList>
    </citation>
    <scope>NUCLEOTIDE SEQUENCE [LARGE SCALE GENOMIC DNA]</scope>
    <source>
        <strain evidence="5 6">Miyake</strain>
    </source>
</reference>
<dbReference type="GO" id="GO:0034475">
    <property type="term" value="P:U4 snRNA 3'-end processing"/>
    <property type="evidence" value="ECO:0007669"/>
    <property type="project" value="TreeGrafter"/>
</dbReference>
<keyword evidence="5" id="KW-0269">Exonuclease</keyword>
<dbReference type="GeneID" id="39874332"/>
<evidence type="ECO:0000313" key="6">
    <source>
        <dbReference type="Proteomes" id="UP000236319"/>
    </source>
</evidence>
<dbReference type="GO" id="GO:0071051">
    <property type="term" value="P:poly(A)-dependent snoRNA 3'-end processing"/>
    <property type="evidence" value="ECO:0007669"/>
    <property type="project" value="TreeGrafter"/>
</dbReference>
<keyword evidence="4" id="KW-0539">Nucleus</keyword>
<dbReference type="OrthoDB" id="27298at2759"/>
<dbReference type="Gene3D" id="3.30.230.70">
    <property type="entry name" value="GHMP Kinase, N-terminal domain"/>
    <property type="match status" value="1"/>
</dbReference>
<keyword evidence="6" id="KW-1185">Reference proteome</keyword>
<dbReference type="GO" id="GO:0071028">
    <property type="term" value="P:nuclear mRNA surveillance"/>
    <property type="evidence" value="ECO:0007669"/>
    <property type="project" value="TreeGrafter"/>
</dbReference>
<dbReference type="PANTHER" id="PTHR11953:SF1">
    <property type="entry name" value="EXOSOME COMPLEX COMPONENT RRP46"/>
    <property type="match status" value="1"/>
</dbReference>
<organism evidence="5 6">
    <name type="scientific">Babesia ovata</name>
    <dbReference type="NCBI Taxonomy" id="189622"/>
    <lineage>
        <taxon>Eukaryota</taxon>
        <taxon>Sar</taxon>
        <taxon>Alveolata</taxon>
        <taxon>Apicomplexa</taxon>
        <taxon>Aconoidasida</taxon>
        <taxon>Piroplasmida</taxon>
        <taxon>Babesiidae</taxon>
        <taxon>Babesia</taxon>
    </lineage>
</organism>
<dbReference type="Proteomes" id="UP000236319">
    <property type="component" value="Unassembled WGS sequence"/>
</dbReference>
<comment type="caution">
    <text evidence="5">The sequence shown here is derived from an EMBL/GenBank/DDBJ whole genome shotgun (WGS) entry which is preliminary data.</text>
</comment>
<dbReference type="GO" id="GO:0005730">
    <property type="term" value="C:nucleolus"/>
    <property type="evidence" value="ECO:0007669"/>
    <property type="project" value="TreeGrafter"/>
</dbReference>
<gene>
    <name evidence="5" type="ORF">BOVATA_020550</name>
</gene>
<evidence type="ECO:0000256" key="3">
    <source>
        <dbReference type="ARBA" id="ARBA00022835"/>
    </source>
</evidence>